<protein>
    <submittedName>
        <fullName evidence="1">Uncharacterized protein</fullName>
    </submittedName>
</protein>
<sequence>MQTKIELQKALAEQTQQHLDIAQRECDVVLHATHTADSLV</sequence>
<proteinExistence type="predicted"/>
<reference evidence="1" key="1">
    <citation type="submission" date="2018-06" db="EMBL/GenBank/DDBJ databases">
        <authorList>
            <person name="Zhirakovskaya E."/>
        </authorList>
    </citation>
    <scope>NUCLEOTIDE SEQUENCE</scope>
</reference>
<dbReference type="AlphaFoldDB" id="A0A3B0Z200"/>
<gene>
    <name evidence="1" type="ORF">MNBD_GAMMA13-138</name>
</gene>
<feature type="non-terminal residue" evidence="1">
    <location>
        <position position="40"/>
    </location>
</feature>
<dbReference type="EMBL" id="UOFK01000074">
    <property type="protein sequence ID" value="VAW75334.1"/>
    <property type="molecule type" value="Genomic_DNA"/>
</dbReference>
<evidence type="ECO:0000313" key="1">
    <source>
        <dbReference type="EMBL" id="VAW75334.1"/>
    </source>
</evidence>
<accession>A0A3B0Z200</accession>
<organism evidence="1">
    <name type="scientific">hydrothermal vent metagenome</name>
    <dbReference type="NCBI Taxonomy" id="652676"/>
    <lineage>
        <taxon>unclassified sequences</taxon>
        <taxon>metagenomes</taxon>
        <taxon>ecological metagenomes</taxon>
    </lineage>
</organism>
<name>A0A3B0Z200_9ZZZZ</name>